<feature type="transmembrane region" description="Helical" evidence="1">
    <location>
        <begin position="21"/>
        <end position="39"/>
    </location>
</feature>
<evidence type="ECO:0000256" key="1">
    <source>
        <dbReference type="SAM" id="Phobius"/>
    </source>
</evidence>
<keyword evidence="1" id="KW-0812">Transmembrane</keyword>
<keyword evidence="1" id="KW-1133">Transmembrane helix</keyword>
<name>A0A5D3DBR4_CUCMM</name>
<dbReference type="Proteomes" id="UP000321947">
    <property type="component" value="Unassembled WGS sequence"/>
</dbReference>
<evidence type="ECO:0000313" key="2">
    <source>
        <dbReference type="EMBL" id="TYK21024.1"/>
    </source>
</evidence>
<sequence>MKITSNKVHQRKHKENQTHPYGLHASFLPLIGLPLVVPLPEKLKRKNGEYKIYPNTHISLVIPEDARISLVIPKASHISLVISNDAHIRLMIPKNAHISLVIPNDTHISLVISKDIHISKAHYPIDEANRYPTAYTKPSTTFTPDNVQTDSSVIGLAINQSNLHFVKLSDDTSTQFNSSVSPGACENRRYTDVWGMVDGCLTIRCDERWLGVGRHDRTKDARRFWDKGDEGGGVDKRLTAAEMADSLAFVRSCRRREVVACEDDGGGEETLNWMGGDGGAVGKEGED</sequence>
<proteinExistence type="predicted"/>
<gene>
    <name evidence="2" type="ORF">E5676_scaffold778G00180</name>
</gene>
<comment type="caution">
    <text evidence="2">The sequence shown here is derived from an EMBL/GenBank/DDBJ whole genome shotgun (WGS) entry which is preliminary data.</text>
</comment>
<dbReference type="AlphaFoldDB" id="A0A5D3DBR4"/>
<evidence type="ECO:0000313" key="3">
    <source>
        <dbReference type="Proteomes" id="UP000321947"/>
    </source>
</evidence>
<protein>
    <submittedName>
        <fullName evidence="2">NBS-LRR type resistance protein</fullName>
    </submittedName>
</protein>
<keyword evidence="1" id="KW-0472">Membrane</keyword>
<dbReference type="EMBL" id="SSTD01005935">
    <property type="protein sequence ID" value="TYK21024.1"/>
    <property type="molecule type" value="Genomic_DNA"/>
</dbReference>
<accession>A0A5D3DBR4</accession>
<organism evidence="2 3">
    <name type="scientific">Cucumis melo var. makuwa</name>
    <name type="common">Oriental melon</name>
    <dbReference type="NCBI Taxonomy" id="1194695"/>
    <lineage>
        <taxon>Eukaryota</taxon>
        <taxon>Viridiplantae</taxon>
        <taxon>Streptophyta</taxon>
        <taxon>Embryophyta</taxon>
        <taxon>Tracheophyta</taxon>
        <taxon>Spermatophyta</taxon>
        <taxon>Magnoliopsida</taxon>
        <taxon>eudicotyledons</taxon>
        <taxon>Gunneridae</taxon>
        <taxon>Pentapetalae</taxon>
        <taxon>rosids</taxon>
        <taxon>fabids</taxon>
        <taxon>Cucurbitales</taxon>
        <taxon>Cucurbitaceae</taxon>
        <taxon>Benincaseae</taxon>
        <taxon>Cucumis</taxon>
    </lineage>
</organism>
<reference evidence="2 3" key="1">
    <citation type="submission" date="2019-08" db="EMBL/GenBank/DDBJ databases">
        <title>Draft genome sequences of two oriental melons (Cucumis melo L. var makuwa).</title>
        <authorList>
            <person name="Kwon S.-Y."/>
        </authorList>
    </citation>
    <scope>NUCLEOTIDE SEQUENCE [LARGE SCALE GENOMIC DNA]</scope>
    <source>
        <strain evidence="3">cv. Chang Bougi</strain>
        <tissue evidence="2">Leaf</tissue>
    </source>
</reference>